<evidence type="ECO:0000313" key="2">
    <source>
        <dbReference type="EMBL" id="MBW0464232.1"/>
    </source>
</evidence>
<organism evidence="2 3">
    <name type="scientific">Austropuccinia psidii MF-1</name>
    <dbReference type="NCBI Taxonomy" id="1389203"/>
    <lineage>
        <taxon>Eukaryota</taxon>
        <taxon>Fungi</taxon>
        <taxon>Dikarya</taxon>
        <taxon>Basidiomycota</taxon>
        <taxon>Pucciniomycotina</taxon>
        <taxon>Pucciniomycetes</taxon>
        <taxon>Pucciniales</taxon>
        <taxon>Sphaerophragmiaceae</taxon>
        <taxon>Austropuccinia</taxon>
    </lineage>
</organism>
<feature type="compositionally biased region" description="Pro residues" evidence="1">
    <location>
        <begin position="21"/>
        <end position="30"/>
    </location>
</feature>
<evidence type="ECO:0000313" key="3">
    <source>
        <dbReference type="Proteomes" id="UP000765509"/>
    </source>
</evidence>
<feature type="compositionally biased region" description="Polar residues" evidence="1">
    <location>
        <begin position="38"/>
        <end position="55"/>
    </location>
</feature>
<dbReference type="Proteomes" id="UP000765509">
    <property type="component" value="Unassembled WGS sequence"/>
</dbReference>
<reference evidence="2" key="1">
    <citation type="submission" date="2021-03" db="EMBL/GenBank/DDBJ databases">
        <title>Draft genome sequence of rust myrtle Austropuccinia psidii MF-1, a brazilian biotype.</title>
        <authorList>
            <person name="Quecine M.C."/>
            <person name="Pachon D.M.R."/>
            <person name="Bonatelli M.L."/>
            <person name="Correr F.H."/>
            <person name="Franceschini L.M."/>
            <person name="Leite T.F."/>
            <person name="Margarido G.R.A."/>
            <person name="Almeida C.A."/>
            <person name="Ferrarezi J.A."/>
            <person name="Labate C.A."/>
        </authorList>
    </citation>
    <scope>NUCLEOTIDE SEQUENCE</scope>
    <source>
        <strain evidence="2">MF-1</strain>
    </source>
</reference>
<accession>A0A9Q3GFB8</accession>
<evidence type="ECO:0000256" key="1">
    <source>
        <dbReference type="SAM" id="MobiDB-lite"/>
    </source>
</evidence>
<feature type="compositionally biased region" description="Polar residues" evidence="1">
    <location>
        <begin position="1"/>
        <end position="17"/>
    </location>
</feature>
<gene>
    <name evidence="2" type="ORF">O181_003947</name>
</gene>
<keyword evidence="3" id="KW-1185">Reference proteome</keyword>
<protein>
    <submittedName>
        <fullName evidence="2">Uncharacterized protein</fullName>
    </submittedName>
</protein>
<sequence>MQSTSLSQVQASTTTNEVIRPPQPSQPPIRSPTRPSTFASTATNIQLHVASTSRDPMSPEPESVIDNRFCWNITGNFINQKKVKKKVANSLFAEVDALTEVFVDKAMKSSVPGKPTISLDQEAVAYEYSLLDKLREALKKFQ</sequence>
<feature type="region of interest" description="Disordered" evidence="1">
    <location>
        <begin position="1"/>
        <end position="61"/>
    </location>
</feature>
<comment type="caution">
    <text evidence="2">The sequence shown here is derived from an EMBL/GenBank/DDBJ whole genome shotgun (WGS) entry which is preliminary data.</text>
</comment>
<name>A0A9Q3GFB8_9BASI</name>
<proteinExistence type="predicted"/>
<dbReference type="AlphaFoldDB" id="A0A9Q3GFB8"/>
<dbReference type="EMBL" id="AVOT02000732">
    <property type="protein sequence ID" value="MBW0464232.1"/>
    <property type="molecule type" value="Genomic_DNA"/>
</dbReference>